<sequence length="330" mass="37503">MRHLVKLFFLFLGIPLWALTIKVASLAPVGTPWDDALREVAQKWAELSNGEVEMKIYPGGIAGDEIDVIRKMRLGQLQGAVLTSVGLNKIHPDMITMALPLVTRTDEEVSYLLEKMGPRWEGLLVQKGFVPVVWQVAGWVNFFTKIPAYTPDELKKLKLRTYPDEPEMNQTFKEFGFHIVPLTQNEVLAGLQTGIVEAVYAPPVLVATLQWFALAPHYNTLKFAPVVGALVIEERTWNRIPERYRDPFRRAAAEAAEALNDKVKEVDEKALSIMKQHGLVIHEATQEEIAQWEAISRKGLARLAGTLFSREIYEQIIRHIEDYRADHEDR</sequence>
<name>E0RQR9_WINT6</name>
<dbReference type="EMBL" id="CP001698">
    <property type="protein sequence ID" value="ADN02975.1"/>
    <property type="molecule type" value="Genomic_DNA"/>
</dbReference>
<dbReference type="PANTHER" id="PTHR33376:SF5">
    <property type="entry name" value="EXTRACYTOPLASMIC SOLUTE RECEPTOR PROTEIN"/>
    <property type="match status" value="1"/>
</dbReference>
<dbReference type="InterPro" id="IPR038404">
    <property type="entry name" value="TRAP_DctP_sf"/>
</dbReference>
<dbReference type="HOGENOM" id="CLU_036176_6_0_12"/>
<gene>
    <name evidence="2" type="ordered locus">STHERM_c20410</name>
</gene>
<dbReference type="Pfam" id="PF03480">
    <property type="entry name" value="DctP"/>
    <property type="match status" value="1"/>
</dbReference>
<dbReference type="InterPro" id="IPR018389">
    <property type="entry name" value="DctP_fam"/>
</dbReference>
<dbReference type="eggNOG" id="COG1638">
    <property type="taxonomic scope" value="Bacteria"/>
</dbReference>
<evidence type="ECO:0000313" key="3">
    <source>
        <dbReference type="Proteomes" id="UP000001296"/>
    </source>
</evidence>
<reference evidence="2 3" key="2">
    <citation type="journal article" date="2010" name="J. Bacteriol.">
        <title>Genome sequence of the polysaccharide-degrading, thermophilic anaerobe Spirochaeta thermophila DSM 6192.</title>
        <authorList>
            <person name="Angelov A."/>
            <person name="Liebl S."/>
            <person name="Ballschmiter M."/>
            <person name="Bomeke M."/>
            <person name="Lehmann R."/>
            <person name="Liesegang H."/>
            <person name="Daniel R."/>
            <person name="Liebl W."/>
        </authorList>
    </citation>
    <scope>NUCLEOTIDE SEQUENCE [LARGE SCALE GENOMIC DNA]</scope>
    <source>
        <strain evidence="3">ATCC 49972 / DSM 6192 / RI 19.B1</strain>
    </source>
</reference>
<dbReference type="RefSeq" id="WP_013314814.1">
    <property type="nucleotide sequence ID" value="NC_014484.1"/>
</dbReference>
<evidence type="ECO:0000313" key="2">
    <source>
        <dbReference type="EMBL" id="ADN02975.1"/>
    </source>
</evidence>
<evidence type="ECO:0000256" key="1">
    <source>
        <dbReference type="ARBA" id="ARBA00022729"/>
    </source>
</evidence>
<dbReference type="AlphaFoldDB" id="E0RQR9"/>
<reference key="1">
    <citation type="submission" date="2009-08" db="EMBL/GenBank/DDBJ databases">
        <title>The genome sequence of Spirochaeta thermophila DSM6192.</title>
        <authorList>
            <person name="Angelov A."/>
            <person name="Mientus M."/>
            <person name="Wittenberg S."/>
            <person name="Lehmann R."/>
            <person name="Liesegang H."/>
            <person name="Daniel R."/>
            <person name="Liebl W."/>
        </authorList>
    </citation>
    <scope>NUCLEOTIDE SEQUENCE</scope>
    <source>
        <strain>DSM 6192</strain>
    </source>
</reference>
<dbReference type="KEGG" id="sta:STHERM_c20410"/>
<keyword evidence="1" id="KW-0732">Signal</keyword>
<accession>E0RQR9</accession>
<dbReference type="Gene3D" id="3.40.190.170">
    <property type="entry name" value="Bacterial extracellular solute-binding protein, family 7"/>
    <property type="match status" value="1"/>
</dbReference>
<dbReference type="PaxDb" id="665571-STHERM_c20410"/>
<dbReference type="PANTHER" id="PTHR33376">
    <property type="match status" value="1"/>
</dbReference>
<protein>
    <submittedName>
        <fullName evidence="2">Transporter</fullName>
    </submittedName>
</protein>
<dbReference type="NCBIfam" id="NF037995">
    <property type="entry name" value="TRAP_S1"/>
    <property type="match status" value="1"/>
</dbReference>
<proteinExistence type="predicted"/>
<dbReference type="Proteomes" id="UP000001296">
    <property type="component" value="Chromosome"/>
</dbReference>
<organism evidence="2 3">
    <name type="scientific">Winmispira thermophila (strain ATCC 49972 / DSM 6192 / RI 19.B1)</name>
    <name type="common">Spirochaeta thermophila</name>
    <dbReference type="NCBI Taxonomy" id="665571"/>
    <lineage>
        <taxon>Bacteria</taxon>
        <taxon>Pseudomonadati</taxon>
        <taxon>Spirochaetota</taxon>
        <taxon>Spirochaetia</taxon>
        <taxon>Winmispirales</taxon>
        <taxon>Winmispiraceae</taxon>
        <taxon>Winmispira</taxon>
    </lineage>
</organism>
<dbReference type="GO" id="GO:0055085">
    <property type="term" value="P:transmembrane transport"/>
    <property type="evidence" value="ECO:0007669"/>
    <property type="project" value="InterPro"/>
</dbReference>
<dbReference type="CDD" id="cd13670">
    <property type="entry name" value="PBP2_TRAP_Tp0957_like"/>
    <property type="match status" value="1"/>
</dbReference>